<dbReference type="Gene3D" id="3.10.129.10">
    <property type="entry name" value="Hotdog Thioesterase"/>
    <property type="match status" value="1"/>
</dbReference>
<comment type="caution">
    <text evidence="1">The sequence shown here is derived from an EMBL/GenBank/DDBJ whole genome shotgun (WGS) entry which is preliminary data.</text>
</comment>
<dbReference type="OrthoDB" id="793353at2"/>
<protein>
    <submittedName>
        <fullName evidence="1">DUF4442 domain-containing protein</fullName>
    </submittedName>
</protein>
<accession>A0A3E1K706</accession>
<evidence type="ECO:0000313" key="1">
    <source>
        <dbReference type="EMBL" id="RFF29804.1"/>
    </source>
</evidence>
<name>A0A3E1K706_9GAMM</name>
<dbReference type="Proteomes" id="UP000260351">
    <property type="component" value="Unassembled WGS sequence"/>
</dbReference>
<sequence>MSQSNYLIDLYDRCARWPFGQALFSRLFARKAPYFATIGPRVTELRPNFCEVRFAKRRKVENHIGTVHVIAICNALEMAMGGLAEATIPKHLRWIPRGMQVDYTAKADSDIRVTAETNPEDWKPGDLPVKVTAYRADDTVVVQGTIMLYVSEKPPKA</sequence>
<dbReference type="RefSeq" id="WP_116651038.1">
    <property type="nucleotide sequence ID" value="NZ_QUZK01000041.1"/>
</dbReference>
<dbReference type="SUPFAM" id="SSF54637">
    <property type="entry name" value="Thioesterase/thiol ester dehydrase-isomerase"/>
    <property type="match status" value="1"/>
</dbReference>
<dbReference type="InterPro" id="IPR029069">
    <property type="entry name" value="HotDog_dom_sf"/>
</dbReference>
<organism evidence="1 2">
    <name type="scientific">Wenzhouxiangella sediminis</name>
    <dbReference type="NCBI Taxonomy" id="1792836"/>
    <lineage>
        <taxon>Bacteria</taxon>
        <taxon>Pseudomonadati</taxon>
        <taxon>Pseudomonadota</taxon>
        <taxon>Gammaproteobacteria</taxon>
        <taxon>Chromatiales</taxon>
        <taxon>Wenzhouxiangellaceae</taxon>
        <taxon>Wenzhouxiangella</taxon>
    </lineage>
</organism>
<keyword evidence="2" id="KW-1185">Reference proteome</keyword>
<dbReference type="EMBL" id="QUZK01000041">
    <property type="protein sequence ID" value="RFF29804.1"/>
    <property type="molecule type" value="Genomic_DNA"/>
</dbReference>
<proteinExistence type="predicted"/>
<dbReference type="CDD" id="cd03443">
    <property type="entry name" value="PaaI_thioesterase"/>
    <property type="match status" value="1"/>
</dbReference>
<dbReference type="AlphaFoldDB" id="A0A3E1K706"/>
<dbReference type="Pfam" id="PF14539">
    <property type="entry name" value="DUF4442"/>
    <property type="match status" value="1"/>
</dbReference>
<evidence type="ECO:0000313" key="2">
    <source>
        <dbReference type="Proteomes" id="UP000260351"/>
    </source>
</evidence>
<dbReference type="InterPro" id="IPR027961">
    <property type="entry name" value="DUF4442"/>
</dbReference>
<reference evidence="1 2" key="1">
    <citation type="submission" date="2018-08" db="EMBL/GenBank/DDBJ databases">
        <title>Wenzhouxiangella salilacus sp. nov., a novel bacterium isolated from a saline lake in Xinjiang Province, China.</title>
        <authorList>
            <person name="Han S."/>
        </authorList>
    </citation>
    <scope>NUCLEOTIDE SEQUENCE [LARGE SCALE GENOMIC DNA]</scope>
    <source>
        <strain evidence="1 2">XDB06</strain>
    </source>
</reference>
<gene>
    <name evidence="1" type="ORF">DZC52_10150</name>
</gene>